<keyword evidence="4" id="KW-0722">Serine protease inhibitor</keyword>
<evidence type="ECO:0000256" key="2">
    <source>
        <dbReference type="ARBA" id="ARBA00022525"/>
    </source>
</evidence>
<evidence type="ECO:0000256" key="5">
    <source>
        <dbReference type="ARBA" id="ARBA00023157"/>
    </source>
</evidence>
<dbReference type="SUPFAM" id="SSF57362">
    <property type="entry name" value="BPTI-like"/>
    <property type="match status" value="1"/>
</dbReference>
<organism evidence="8 9">
    <name type="scientific">Drosophila lebanonensis</name>
    <name type="common">Fruit fly</name>
    <name type="synonym">Scaptodrosophila lebanonensis</name>
    <dbReference type="NCBI Taxonomy" id="7225"/>
    <lineage>
        <taxon>Eukaryota</taxon>
        <taxon>Metazoa</taxon>
        <taxon>Ecdysozoa</taxon>
        <taxon>Arthropoda</taxon>
        <taxon>Hexapoda</taxon>
        <taxon>Insecta</taxon>
        <taxon>Pterygota</taxon>
        <taxon>Neoptera</taxon>
        <taxon>Endopterygota</taxon>
        <taxon>Diptera</taxon>
        <taxon>Brachycera</taxon>
        <taxon>Muscomorpha</taxon>
        <taxon>Ephydroidea</taxon>
        <taxon>Drosophilidae</taxon>
        <taxon>Scaptodrosophila</taxon>
    </lineage>
</organism>
<dbReference type="CDD" id="cd00109">
    <property type="entry name" value="Kunitz-type"/>
    <property type="match status" value="1"/>
</dbReference>
<feature type="domain" description="BPTI/Kunitz inhibitor" evidence="7">
    <location>
        <begin position="28"/>
        <end position="78"/>
    </location>
</feature>
<dbReference type="Gene3D" id="4.10.410.10">
    <property type="entry name" value="Pancreatic trypsin inhibitor Kunitz domain"/>
    <property type="match status" value="1"/>
</dbReference>
<evidence type="ECO:0000313" key="9">
    <source>
        <dbReference type="RefSeq" id="XP_030371294.1"/>
    </source>
</evidence>
<protein>
    <submittedName>
        <fullName evidence="9">KappaPI-actitoxin-Avd3c-like</fullName>
    </submittedName>
</protein>
<name>A0A6J2T5I3_DROLE</name>
<dbReference type="PANTHER" id="PTHR10083">
    <property type="entry name" value="KUNITZ-TYPE PROTEASE INHIBITOR-RELATED"/>
    <property type="match status" value="1"/>
</dbReference>
<dbReference type="Proteomes" id="UP000504634">
    <property type="component" value="Unplaced"/>
</dbReference>
<dbReference type="InterPro" id="IPR050098">
    <property type="entry name" value="TFPI/VKTCI-like"/>
</dbReference>
<dbReference type="PRINTS" id="PR00759">
    <property type="entry name" value="BASICPTASE"/>
</dbReference>
<dbReference type="AlphaFoldDB" id="A0A6J2T5I3"/>
<dbReference type="SMART" id="SM00131">
    <property type="entry name" value="KU"/>
    <property type="match status" value="1"/>
</dbReference>
<dbReference type="InterPro" id="IPR002223">
    <property type="entry name" value="Kunitz_BPTI"/>
</dbReference>
<dbReference type="PANTHER" id="PTHR10083:SF217">
    <property type="entry name" value="BOOPHILIN-H2"/>
    <property type="match status" value="1"/>
</dbReference>
<feature type="chain" id="PRO_5027009918" evidence="6">
    <location>
        <begin position="20"/>
        <end position="97"/>
    </location>
</feature>
<dbReference type="GO" id="GO:0005615">
    <property type="term" value="C:extracellular space"/>
    <property type="evidence" value="ECO:0007669"/>
    <property type="project" value="TreeGrafter"/>
</dbReference>
<proteinExistence type="predicted"/>
<keyword evidence="8" id="KW-1185">Reference proteome</keyword>
<evidence type="ECO:0000256" key="3">
    <source>
        <dbReference type="ARBA" id="ARBA00022690"/>
    </source>
</evidence>
<reference evidence="9" key="1">
    <citation type="submission" date="2025-08" db="UniProtKB">
        <authorList>
            <consortium name="RefSeq"/>
        </authorList>
    </citation>
    <scope>IDENTIFICATION</scope>
    <source>
        <strain evidence="9">11010-0011.00</strain>
        <tissue evidence="9">Whole body</tissue>
    </source>
</reference>
<dbReference type="PROSITE" id="PS50279">
    <property type="entry name" value="BPTI_KUNITZ_2"/>
    <property type="match status" value="1"/>
</dbReference>
<accession>A0A6J2T5I3</accession>
<gene>
    <name evidence="9" type="primary">LOC115621721</name>
</gene>
<dbReference type="InterPro" id="IPR036880">
    <property type="entry name" value="Kunitz_BPTI_sf"/>
</dbReference>
<feature type="signal peptide" evidence="6">
    <location>
        <begin position="1"/>
        <end position="19"/>
    </location>
</feature>
<comment type="subcellular location">
    <subcellularLocation>
        <location evidence="1">Secreted</location>
    </subcellularLocation>
</comment>
<dbReference type="OrthoDB" id="4473401at2759"/>
<evidence type="ECO:0000256" key="4">
    <source>
        <dbReference type="ARBA" id="ARBA00022900"/>
    </source>
</evidence>
<keyword evidence="3" id="KW-0646">Protease inhibitor</keyword>
<dbReference type="GeneID" id="115621721"/>
<evidence type="ECO:0000256" key="1">
    <source>
        <dbReference type="ARBA" id="ARBA00004613"/>
    </source>
</evidence>
<evidence type="ECO:0000313" key="8">
    <source>
        <dbReference type="Proteomes" id="UP000504634"/>
    </source>
</evidence>
<evidence type="ECO:0000256" key="6">
    <source>
        <dbReference type="SAM" id="SignalP"/>
    </source>
</evidence>
<dbReference type="RefSeq" id="XP_030371294.1">
    <property type="nucleotide sequence ID" value="XM_030515434.1"/>
</dbReference>
<keyword evidence="2" id="KW-0964">Secreted</keyword>
<keyword evidence="5" id="KW-1015">Disulfide bond</keyword>
<sequence>MCRFWLLFCLLLALNSAWSERQRIKVICTFPPEYGKCGGRRLMWHYSPINRACETFLYSNCGGNRNRFFDKEACEEFCGVKRRNWHNILVEGRRIYR</sequence>
<evidence type="ECO:0000259" key="7">
    <source>
        <dbReference type="PROSITE" id="PS50279"/>
    </source>
</evidence>
<keyword evidence="6" id="KW-0732">Signal</keyword>
<dbReference type="GO" id="GO:0004867">
    <property type="term" value="F:serine-type endopeptidase inhibitor activity"/>
    <property type="evidence" value="ECO:0007669"/>
    <property type="project" value="UniProtKB-KW"/>
</dbReference>
<dbReference type="Pfam" id="PF00014">
    <property type="entry name" value="Kunitz_BPTI"/>
    <property type="match status" value="1"/>
</dbReference>